<evidence type="ECO:0000256" key="8">
    <source>
        <dbReference type="ARBA" id="ARBA00022909"/>
    </source>
</evidence>
<evidence type="ECO:0000259" key="9">
    <source>
        <dbReference type="PROSITE" id="PS00794"/>
    </source>
</evidence>
<keyword evidence="7" id="KW-0067">ATP-binding</keyword>
<dbReference type="Pfam" id="PF01288">
    <property type="entry name" value="HPPK"/>
    <property type="match status" value="1"/>
</dbReference>
<evidence type="ECO:0000256" key="3">
    <source>
        <dbReference type="ARBA" id="ARBA00013253"/>
    </source>
</evidence>
<evidence type="ECO:0000256" key="2">
    <source>
        <dbReference type="ARBA" id="ARBA00005051"/>
    </source>
</evidence>
<keyword evidence="6 10" id="KW-0418">Kinase</keyword>
<dbReference type="PANTHER" id="PTHR43071:SF1">
    <property type="entry name" value="2-AMINO-4-HYDROXY-6-HYDROXYMETHYLDIHYDROPTERIDINE PYROPHOSPHOKINASE"/>
    <property type="match status" value="1"/>
</dbReference>
<dbReference type="NCBIfam" id="TIGR01498">
    <property type="entry name" value="folK"/>
    <property type="match status" value="1"/>
</dbReference>
<keyword evidence="4" id="KW-0808">Transferase</keyword>
<dbReference type="GO" id="GO:0046654">
    <property type="term" value="P:tetrahydrofolate biosynthetic process"/>
    <property type="evidence" value="ECO:0007669"/>
    <property type="project" value="UniProtKB-UniPathway"/>
</dbReference>
<dbReference type="AlphaFoldDB" id="A0A1B9B692"/>
<dbReference type="Proteomes" id="UP000092578">
    <property type="component" value="Unassembled WGS sequence"/>
</dbReference>
<reference evidence="11" key="1">
    <citation type="submission" date="2016-05" db="EMBL/GenBank/DDBJ databases">
        <authorList>
            <person name="Liu B."/>
            <person name="Wang J."/>
            <person name="Zhu Y."/>
            <person name="Liu G."/>
            <person name="Chen Q."/>
            <person name="Chen Z."/>
            <person name="Lan J."/>
            <person name="Che J."/>
            <person name="Ge C."/>
            <person name="Shi H."/>
            <person name="Pan Z."/>
            <person name="Liu X."/>
        </authorList>
    </citation>
    <scope>NUCLEOTIDE SEQUENCE [LARGE SCALE GENOMIC DNA]</scope>
    <source>
        <strain evidence="11">FJAT-27215</strain>
    </source>
</reference>
<evidence type="ECO:0000313" key="11">
    <source>
        <dbReference type="Proteomes" id="UP000092578"/>
    </source>
</evidence>
<sequence length="175" mass="19812">MKNKAFLSLGTNLGDRFANLQAALHLLQSYEAVTVGKLSSIYETEPVGYTDQPAFLNMVIQVTTSLSAEELLDLCLSIEQELGRIREFKWGPRIIDLDILMYNQDNIESEKLIVPHPRMHERAFVLVPLIEINPNICSPESDMPLEEALSSIEERKGVRLWKQINREDESGLLGS</sequence>
<organism evidence="10 11">
    <name type="scientific">Pseudobacillus wudalianchiensis</name>
    <dbReference type="NCBI Taxonomy" id="1743143"/>
    <lineage>
        <taxon>Bacteria</taxon>
        <taxon>Bacillati</taxon>
        <taxon>Bacillota</taxon>
        <taxon>Bacilli</taxon>
        <taxon>Bacillales</taxon>
        <taxon>Bacillaceae</taxon>
        <taxon>Pseudobacillus</taxon>
    </lineage>
</organism>
<dbReference type="CDD" id="cd00483">
    <property type="entry name" value="HPPK"/>
    <property type="match status" value="1"/>
</dbReference>
<comment type="pathway">
    <text evidence="2">Cofactor biosynthesis; tetrahydrofolate biosynthesis; 2-amino-4-hydroxy-6-hydroxymethyl-7,8-dihydropteridine diphosphate from 7,8-dihydroneopterin triphosphate: step 4/4.</text>
</comment>
<dbReference type="EMBL" id="MAYT01000008">
    <property type="protein sequence ID" value="OCA91583.1"/>
    <property type="molecule type" value="Genomic_DNA"/>
</dbReference>
<evidence type="ECO:0000256" key="6">
    <source>
        <dbReference type="ARBA" id="ARBA00022777"/>
    </source>
</evidence>
<gene>
    <name evidence="10" type="ORF">A8F95_20770</name>
</gene>
<keyword evidence="5" id="KW-0547">Nucleotide-binding</keyword>
<accession>A0A1B9B692</accession>
<dbReference type="Gene3D" id="3.30.70.560">
    <property type="entry name" value="7,8-Dihydro-6-hydroxymethylpterin-pyrophosphokinase HPPK"/>
    <property type="match status" value="1"/>
</dbReference>
<dbReference type="GO" id="GO:0046656">
    <property type="term" value="P:folic acid biosynthetic process"/>
    <property type="evidence" value="ECO:0007669"/>
    <property type="project" value="UniProtKB-KW"/>
</dbReference>
<feature type="domain" description="7,8-dihydro-6-hydroxymethylpterin-pyrophosphokinase" evidence="9">
    <location>
        <begin position="89"/>
        <end position="100"/>
    </location>
</feature>
<evidence type="ECO:0000313" key="10">
    <source>
        <dbReference type="EMBL" id="OCA91583.1"/>
    </source>
</evidence>
<evidence type="ECO:0000256" key="5">
    <source>
        <dbReference type="ARBA" id="ARBA00022741"/>
    </source>
</evidence>
<keyword evidence="11" id="KW-1185">Reference proteome</keyword>
<dbReference type="InterPro" id="IPR000550">
    <property type="entry name" value="Hppk"/>
</dbReference>
<proteinExistence type="predicted"/>
<evidence type="ECO:0000256" key="4">
    <source>
        <dbReference type="ARBA" id="ARBA00022679"/>
    </source>
</evidence>
<dbReference type="EC" id="2.7.6.3" evidence="3"/>
<dbReference type="SUPFAM" id="SSF55083">
    <property type="entry name" value="6-hydroxymethyl-7,8-dihydropterin pyrophosphokinase, HPPK"/>
    <property type="match status" value="1"/>
</dbReference>
<dbReference type="PANTHER" id="PTHR43071">
    <property type="entry name" value="2-AMINO-4-HYDROXY-6-HYDROXYMETHYLDIHYDROPTERIDINE PYROPHOSPHOKINASE"/>
    <property type="match status" value="1"/>
</dbReference>
<evidence type="ECO:0000256" key="7">
    <source>
        <dbReference type="ARBA" id="ARBA00022840"/>
    </source>
</evidence>
<dbReference type="GO" id="GO:0016301">
    <property type="term" value="F:kinase activity"/>
    <property type="evidence" value="ECO:0007669"/>
    <property type="project" value="UniProtKB-KW"/>
</dbReference>
<protein>
    <recommendedName>
        <fullName evidence="3">2-amino-4-hydroxy-6-hydroxymethyldihydropteridine diphosphokinase</fullName>
        <ecNumber evidence="3">2.7.6.3</ecNumber>
    </recommendedName>
</protein>
<dbReference type="PROSITE" id="PS00794">
    <property type="entry name" value="HPPK"/>
    <property type="match status" value="1"/>
</dbReference>
<dbReference type="GO" id="GO:0005524">
    <property type="term" value="F:ATP binding"/>
    <property type="evidence" value="ECO:0007669"/>
    <property type="project" value="UniProtKB-KW"/>
</dbReference>
<dbReference type="GO" id="GO:0003848">
    <property type="term" value="F:2-amino-4-hydroxy-6-hydroxymethyldihydropteridine diphosphokinase activity"/>
    <property type="evidence" value="ECO:0007669"/>
    <property type="project" value="UniProtKB-EC"/>
</dbReference>
<dbReference type="UniPathway" id="UPA00077">
    <property type="reaction ID" value="UER00155"/>
</dbReference>
<keyword evidence="8" id="KW-0289">Folate biosynthesis</keyword>
<dbReference type="InterPro" id="IPR035907">
    <property type="entry name" value="Hppk_sf"/>
</dbReference>
<dbReference type="RefSeq" id="WP_065409940.1">
    <property type="nucleotide sequence ID" value="NZ_MAYT01000008.1"/>
</dbReference>
<name>A0A1B9B692_9BACI</name>
<comment type="caution">
    <text evidence="10">The sequence shown here is derived from an EMBL/GenBank/DDBJ whole genome shotgun (WGS) entry which is preliminary data.</text>
</comment>
<evidence type="ECO:0000256" key="1">
    <source>
        <dbReference type="ARBA" id="ARBA00000198"/>
    </source>
</evidence>
<comment type="catalytic activity">
    <reaction evidence="1">
        <text>6-hydroxymethyl-7,8-dihydropterin + ATP = (7,8-dihydropterin-6-yl)methyl diphosphate + AMP + H(+)</text>
        <dbReference type="Rhea" id="RHEA:11412"/>
        <dbReference type="ChEBI" id="CHEBI:15378"/>
        <dbReference type="ChEBI" id="CHEBI:30616"/>
        <dbReference type="ChEBI" id="CHEBI:44841"/>
        <dbReference type="ChEBI" id="CHEBI:72950"/>
        <dbReference type="ChEBI" id="CHEBI:456215"/>
        <dbReference type="EC" id="2.7.6.3"/>
    </reaction>
</comment>